<protein>
    <submittedName>
        <fullName evidence="1">Uncharacterized protein</fullName>
    </submittedName>
</protein>
<name>A0A401GH86_9APHY</name>
<dbReference type="Proteomes" id="UP000287166">
    <property type="component" value="Unassembled WGS sequence"/>
</dbReference>
<evidence type="ECO:0000313" key="2">
    <source>
        <dbReference type="Proteomes" id="UP000287166"/>
    </source>
</evidence>
<organism evidence="1 2">
    <name type="scientific">Sparassis crispa</name>
    <dbReference type="NCBI Taxonomy" id="139825"/>
    <lineage>
        <taxon>Eukaryota</taxon>
        <taxon>Fungi</taxon>
        <taxon>Dikarya</taxon>
        <taxon>Basidiomycota</taxon>
        <taxon>Agaricomycotina</taxon>
        <taxon>Agaricomycetes</taxon>
        <taxon>Polyporales</taxon>
        <taxon>Sparassidaceae</taxon>
        <taxon>Sparassis</taxon>
    </lineage>
</organism>
<dbReference type="GeneID" id="38778380"/>
<dbReference type="InParanoid" id="A0A401GH86"/>
<comment type="caution">
    <text evidence="1">The sequence shown here is derived from an EMBL/GenBank/DDBJ whole genome shotgun (WGS) entry which is preliminary data.</text>
</comment>
<keyword evidence="2" id="KW-1185">Reference proteome</keyword>
<dbReference type="EMBL" id="BFAD01000003">
    <property type="protein sequence ID" value="GBE81463.1"/>
    <property type="molecule type" value="Genomic_DNA"/>
</dbReference>
<dbReference type="RefSeq" id="XP_027612376.1">
    <property type="nucleotide sequence ID" value="XM_027756575.1"/>
</dbReference>
<reference evidence="1 2" key="1">
    <citation type="journal article" date="2018" name="Sci. Rep.">
        <title>Genome sequence of the cauliflower mushroom Sparassis crispa (Hanabiratake) and its association with beneficial usage.</title>
        <authorList>
            <person name="Kiyama R."/>
            <person name="Furutani Y."/>
            <person name="Kawaguchi K."/>
            <person name="Nakanishi T."/>
        </authorList>
    </citation>
    <scope>NUCLEOTIDE SEQUENCE [LARGE SCALE GENOMIC DNA]</scope>
</reference>
<dbReference type="AlphaFoldDB" id="A0A401GH86"/>
<sequence length="65" mass="6649">MEMSTICGYSIALFTLAGVIGALADARFVSLEVNSYMLLQAPANGAPACAGRTVGVRSVVAMPTL</sequence>
<proteinExistence type="predicted"/>
<accession>A0A401GH86</accession>
<evidence type="ECO:0000313" key="1">
    <source>
        <dbReference type="EMBL" id="GBE81463.1"/>
    </source>
</evidence>
<gene>
    <name evidence="1" type="ORF">SCP_0311920</name>
</gene>